<dbReference type="GO" id="GO:0020037">
    <property type="term" value="F:heme binding"/>
    <property type="evidence" value="ECO:0007669"/>
    <property type="project" value="InterPro"/>
</dbReference>
<keyword evidence="14" id="KW-1185">Reference proteome</keyword>
<keyword evidence="3" id="KW-1003">Cell membrane</keyword>
<feature type="transmembrane region" description="Helical" evidence="10">
    <location>
        <begin position="491"/>
        <end position="514"/>
    </location>
</feature>
<comment type="function">
    <text evidence="9">Required for the biogenesis of c-type cytochromes. Possible subunit of a heme lyase.</text>
</comment>
<reference evidence="13 14" key="1">
    <citation type="submission" date="2019-09" db="EMBL/GenBank/DDBJ databases">
        <title>Isolation and complete genome sequencing of Methylocystis species.</title>
        <authorList>
            <person name="Rumah B.L."/>
            <person name="Stead C.E."/>
            <person name="Stevens B.C."/>
            <person name="Minton N.P."/>
            <person name="Grosse-Honebrink A."/>
            <person name="Zhang Y."/>
        </authorList>
    </citation>
    <scope>NUCLEOTIDE SEQUENCE [LARGE SCALE GENOMIC DNA]</scope>
    <source>
        <strain evidence="13 14">BRCS2</strain>
    </source>
</reference>
<keyword evidence="7 10" id="KW-1133">Transmembrane helix</keyword>
<evidence type="ECO:0000313" key="13">
    <source>
        <dbReference type="EMBL" id="QGM99526.1"/>
    </source>
</evidence>
<evidence type="ECO:0000256" key="6">
    <source>
        <dbReference type="ARBA" id="ARBA00022748"/>
    </source>
</evidence>
<feature type="transmembrane region" description="Helical" evidence="10">
    <location>
        <begin position="616"/>
        <end position="635"/>
    </location>
</feature>
<keyword evidence="4" id="KW-0997">Cell inner membrane</keyword>
<evidence type="ECO:0000256" key="5">
    <source>
        <dbReference type="ARBA" id="ARBA00022692"/>
    </source>
</evidence>
<evidence type="ECO:0000256" key="4">
    <source>
        <dbReference type="ARBA" id="ARBA00022519"/>
    </source>
</evidence>
<feature type="transmembrane region" description="Helical" evidence="10">
    <location>
        <begin position="352"/>
        <end position="374"/>
    </location>
</feature>
<keyword evidence="6" id="KW-0201">Cytochrome c-type biogenesis</keyword>
<feature type="transmembrane region" description="Helical" evidence="10">
    <location>
        <begin position="394"/>
        <end position="413"/>
    </location>
</feature>
<dbReference type="RefSeq" id="WP_026016330.1">
    <property type="nucleotide sequence ID" value="NZ_CP044331.1"/>
</dbReference>
<dbReference type="InterPro" id="IPR003567">
    <property type="entry name" value="Cyt_c_biogenesis"/>
</dbReference>
<feature type="transmembrane region" description="Helical" evidence="10">
    <location>
        <begin position="6"/>
        <end position="27"/>
    </location>
</feature>
<evidence type="ECO:0000256" key="2">
    <source>
        <dbReference type="ARBA" id="ARBA00009186"/>
    </source>
</evidence>
<organism evidence="13 14">
    <name type="scientific">Methylocystis parvus</name>
    <dbReference type="NCBI Taxonomy" id="134"/>
    <lineage>
        <taxon>Bacteria</taxon>
        <taxon>Pseudomonadati</taxon>
        <taxon>Pseudomonadota</taxon>
        <taxon>Alphaproteobacteria</taxon>
        <taxon>Hyphomicrobiales</taxon>
        <taxon>Methylocystaceae</taxon>
        <taxon>Methylocystis</taxon>
    </lineage>
</organism>
<feature type="transmembrane region" description="Helical" evidence="10">
    <location>
        <begin position="207"/>
        <end position="229"/>
    </location>
</feature>
<evidence type="ECO:0000313" key="14">
    <source>
        <dbReference type="Proteomes" id="UP000422569"/>
    </source>
</evidence>
<dbReference type="PRINTS" id="PR01410">
    <property type="entry name" value="CCBIOGENESIS"/>
</dbReference>
<feature type="transmembrane region" description="Helical" evidence="10">
    <location>
        <begin position="39"/>
        <end position="61"/>
    </location>
</feature>
<evidence type="ECO:0000256" key="1">
    <source>
        <dbReference type="ARBA" id="ARBA00004429"/>
    </source>
</evidence>
<keyword evidence="13" id="KW-0456">Lyase</keyword>
<dbReference type="GO" id="GO:0016829">
    <property type="term" value="F:lyase activity"/>
    <property type="evidence" value="ECO:0007669"/>
    <property type="project" value="UniProtKB-KW"/>
</dbReference>
<evidence type="ECO:0000259" key="11">
    <source>
        <dbReference type="Pfam" id="PF01578"/>
    </source>
</evidence>
<feature type="transmembrane region" description="Helical" evidence="10">
    <location>
        <begin position="272"/>
        <end position="292"/>
    </location>
</feature>
<dbReference type="PANTHER" id="PTHR43653">
    <property type="entry name" value="CYTOCHROME C ASSEMBLY PROTEIN-RELATED"/>
    <property type="match status" value="1"/>
</dbReference>
<evidence type="ECO:0000259" key="12">
    <source>
        <dbReference type="Pfam" id="PF16327"/>
    </source>
</evidence>
<proteinExistence type="inferred from homology"/>
<dbReference type="Proteomes" id="UP000422569">
    <property type="component" value="Chromosome"/>
</dbReference>
<feature type="domain" description="Cytochrome c assembly protein" evidence="11">
    <location>
        <begin position="89"/>
        <end position="295"/>
    </location>
</feature>
<dbReference type="NCBIfam" id="TIGR00353">
    <property type="entry name" value="nrfE"/>
    <property type="match status" value="1"/>
</dbReference>
<name>A0A6B8MA14_9HYPH</name>
<dbReference type="PANTHER" id="PTHR43653:SF1">
    <property type="entry name" value="CYTOCHROME C-TYPE BIOGENESIS PROTEIN CCMF"/>
    <property type="match status" value="1"/>
</dbReference>
<dbReference type="NCBIfam" id="NF007691">
    <property type="entry name" value="PRK10369.1"/>
    <property type="match status" value="1"/>
</dbReference>
<evidence type="ECO:0000256" key="7">
    <source>
        <dbReference type="ARBA" id="ARBA00022989"/>
    </source>
</evidence>
<feature type="transmembrane region" description="Helical" evidence="10">
    <location>
        <begin position="249"/>
        <end position="265"/>
    </location>
</feature>
<evidence type="ECO:0000256" key="10">
    <source>
        <dbReference type="SAM" id="Phobius"/>
    </source>
</evidence>
<dbReference type="Pfam" id="PF16327">
    <property type="entry name" value="CcmF_C"/>
    <property type="match status" value="1"/>
</dbReference>
<feature type="transmembrane region" description="Helical" evidence="10">
    <location>
        <begin position="312"/>
        <end position="331"/>
    </location>
</feature>
<keyword evidence="5 10" id="KW-0812">Transmembrane</keyword>
<comment type="similarity">
    <text evidence="2">Belongs to the CcmF/CycK/Ccl1/NrfE/CcsA family.</text>
</comment>
<sequence length="659" mass="70598">MTSQFGHYALLLAFTLSLVQGATPFIFARRGDVALHVFCRRVAVAHCAAVIAAFAALSYAFATSDFSLALVAENSHTAKPLLYKFAGVWSNHEGSMLLWTLILALFGAYAARRGDQIPGRLLSFALAIQASISAGFLGFILMTSNPFATLAQTPAEGAGLNPILQDPGLALHPPFLYLGYVGFSMAFSFALAGLIDGGPGAAWARWVRPFALAAWSFLTIGVTLGSFWAYYTLGWGGWWFWDPVENASLMPWLTGTAFLHSAIVMERRNALAAWTILLGIVTFSLSLVGTFLVRSGVLSSVHAFAQDPSRGVFILALIATATGAALAIWAWRAPRLEKSAPFALVSRESSLALNNVLLSTAAFTVFLGTFYPLVVEMFGAGKISVGPPYFARTFAPIGAILVAAAAFGPALSWKRDTMRGAFARLRPAALAGMVALAAVTIFSRDLVAALLLALAAWLALGSLVVLARRVRLFEASLLTSLRLARTTPQAFYGLVVAHAGVGVMLAGMTGAAFWSSEKTERLYPGDALRSGQVELRLDSVGDVEGPNYQAEQARFTLKRDGAFVARLVSERRYFPMRDQTTTAAGIHTNLVENLYVALGEAGDGGGWAVRFYRHPFVPLVWIGGLIMALGGFVSLGDKRLRIGAPQRARVCPVGAEQWS</sequence>
<feature type="transmembrane region" description="Helical" evidence="10">
    <location>
        <begin position="94"/>
        <end position="111"/>
    </location>
</feature>
<dbReference type="AlphaFoldDB" id="A0A6B8MA14"/>
<keyword evidence="8 10" id="KW-0472">Membrane</keyword>
<evidence type="ECO:0000256" key="3">
    <source>
        <dbReference type="ARBA" id="ARBA00022475"/>
    </source>
</evidence>
<feature type="domain" description="Cytochrome c-type biogenesis protein CcmF C-terminal" evidence="12">
    <location>
        <begin position="315"/>
        <end position="638"/>
    </location>
</feature>
<dbReference type="PRINTS" id="PR01411">
    <property type="entry name" value="CCMFBIOGNSIS"/>
</dbReference>
<feature type="transmembrane region" description="Helical" evidence="10">
    <location>
        <begin position="123"/>
        <end position="142"/>
    </location>
</feature>
<dbReference type="KEGG" id="mpar:F7D14_03610"/>
<comment type="subcellular location">
    <subcellularLocation>
        <location evidence="1">Cell inner membrane</location>
        <topology evidence="1">Multi-pass membrane protein</topology>
    </subcellularLocation>
</comment>
<dbReference type="GO" id="GO:0015232">
    <property type="term" value="F:heme transmembrane transporter activity"/>
    <property type="evidence" value="ECO:0007669"/>
    <property type="project" value="InterPro"/>
</dbReference>
<feature type="transmembrane region" description="Helical" evidence="10">
    <location>
        <begin position="175"/>
        <end position="195"/>
    </location>
</feature>
<feature type="transmembrane region" description="Helical" evidence="10">
    <location>
        <begin position="448"/>
        <end position="470"/>
    </location>
</feature>
<accession>A0A6B8MA14</accession>
<evidence type="ECO:0000256" key="9">
    <source>
        <dbReference type="ARBA" id="ARBA00037230"/>
    </source>
</evidence>
<dbReference type="InterPro" id="IPR003568">
    <property type="entry name" value="Cyt_c_biogenesis_CcmF"/>
</dbReference>
<dbReference type="InterPro" id="IPR032523">
    <property type="entry name" value="CcmF_C"/>
</dbReference>
<protein>
    <submittedName>
        <fullName evidence="13">Heme lyase CcmF/NrfE family subunit</fullName>
    </submittedName>
</protein>
<dbReference type="GO" id="GO:0017004">
    <property type="term" value="P:cytochrome complex assembly"/>
    <property type="evidence" value="ECO:0007669"/>
    <property type="project" value="UniProtKB-KW"/>
</dbReference>
<dbReference type="GO" id="GO:0005886">
    <property type="term" value="C:plasma membrane"/>
    <property type="evidence" value="ECO:0007669"/>
    <property type="project" value="UniProtKB-SubCell"/>
</dbReference>
<feature type="transmembrane region" description="Helical" evidence="10">
    <location>
        <begin position="425"/>
        <end position="442"/>
    </location>
</feature>
<evidence type="ECO:0000256" key="8">
    <source>
        <dbReference type="ARBA" id="ARBA00023136"/>
    </source>
</evidence>
<dbReference type="InterPro" id="IPR002541">
    <property type="entry name" value="Cyt_c_assembly"/>
</dbReference>
<gene>
    <name evidence="13" type="ORF">F7D14_03610</name>
</gene>
<dbReference type="EMBL" id="CP044331">
    <property type="protein sequence ID" value="QGM99526.1"/>
    <property type="molecule type" value="Genomic_DNA"/>
</dbReference>
<dbReference type="Pfam" id="PF01578">
    <property type="entry name" value="Cytochrom_C_asm"/>
    <property type="match status" value="1"/>
</dbReference>